<evidence type="ECO:0000313" key="5">
    <source>
        <dbReference type="EMBL" id="KAJ3430102.1"/>
    </source>
</evidence>
<dbReference type="Pfam" id="PF25174">
    <property type="entry name" value="Beta-prop_THOC3"/>
    <property type="match status" value="1"/>
</dbReference>
<dbReference type="PROSITE" id="PS50294">
    <property type="entry name" value="WD_REPEATS_REGION"/>
    <property type="match status" value="3"/>
</dbReference>
<feature type="repeat" description="WD" evidence="4">
    <location>
        <begin position="178"/>
        <end position="219"/>
    </location>
</feature>
<dbReference type="InterPro" id="IPR020472">
    <property type="entry name" value="WD40_PAC1"/>
</dbReference>
<dbReference type="InterPro" id="IPR001680">
    <property type="entry name" value="WD40_rpt"/>
</dbReference>
<dbReference type="PRINTS" id="PR00320">
    <property type="entry name" value="GPROTEINBRPT"/>
</dbReference>
<protein>
    <submittedName>
        <fullName evidence="5">Tho complex subunit 3 tho3</fullName>
    </submittedName>
</protein>
<dbReference type="GO" id="GO:0000445">
    <property type="term" value="C:THO complex part of transcription export complex"/>
    <property type="evidence" value="ECO:0007669"/>
    <property type="project" value="TreeGrafter"/>
</dbReference>
<dbReference type="GO" id="GO:0006406">
    <property type="term" value="P:mRNA export from nucleus"/>
    <property type="evidence" value="ECO:0007669"/>
    <property type="project" value="InterPro"/>
</dbReference>
<dbReference type="Gene3D" id="2.130.10.10">
    <property type="entry name" value="YVTN repeat-like/Quinoprotein amine dehydrogenase"/>
    <property type="match status" value="2"/>
</dbReference>
<sequence length="301" mass="33845">MTNQTLIINSGHERSIHSLSWNSKDVLASGSGDTTIRTWYFTNSQSFVCDKVFTGHSGSIDQLCWSEQNPNLLASASSDRTVGIWDINSSQNLEYINTPGQNINISWSPDGNTIAVVNKANLISFIDTRNWKIIKSRQWKIEVNEVSWDRSGRAFFITTGRGTIEILSSTTFEKIKKLKSNSKNCFCLDFDKNGKYFAVGGADSLVTIWDVNSLICLRSIPVLENAVRAVKFSNDGKFIASGSEDYTIDISSLEDETNSQQIKQNGSLNSIDWHPKRHLLAHAGHEKNDQWRLIIRLTNFD</sequence>
<dbReference type="PROSITE" id="PS50082">
    <property type="entry name" value="WD_REPEATS_2"/>
    <property type="match status" value="3"/>
</dbReference>
<reference evidence="5" key="2">
    <citation type="submission" date="2022-08" db="EMBL/GenBank/DDBJ databases">
        <title>Novel sulphate-reducing endosymbionts in the free-living metamonad Anaeramoeba.</title>
        <authorList>
            <person name="Jerlstrom-Hultqvist J."/>
            <person name="Cepicka I."/>
            <person name="Gallot-Lavallee L."/>
            <person name="Salas-Leiva D."/>
            <person name="Curtis B.A."/>
            <person name="Zahonova K."/>
            <person name="Pipaliya S."/>
            <person name="Dacks J."/>
            <person name="Roger A.J."/>
        </authorList>
    </citation>
    <scope>NUCLEOTIDE SEQUENCE</scope>
    <source>
        <strain evidence="5">Busselton2</strain>
    </source>
</reference>
<evidence type="ECO:0000256" key="2">
    <source>
        <dbReference type="ARBA" id="ARBA00022737"/>
    </source>
</evidence>
<feature type="repeat" description="WD" evidence="4">
    <location>
        <begin position="9"/>
        <end position="39"/>
    </location>
</feature>
<dbReference type="PANTHER" id="PTHR22839:SF0">
    <property type="entry name" value="THO COMPLEX SUBUNIT 3"/>
    <property type="match status" value="1"/>
</dbReference>
<dbReference type="InterPro" id="IPR040132">
    <property type="entry name" value="Tex1/THOC3"/>
</dbReference>
<evidence type="ECO:0000256" key="1">
    <source>
        <dbReference type="ARBA" id="ARBA00022574"/>
    </source>
</evidence>
<dbReference type="InterPro" id="IPR019775">
    <property type="entry name" value="WD40_repeat_CS"/>
</dbReference>
<keyword evidence="8" id="KW-1185">Reference proteome</keyword>
<dbReference type="Proteomes" id="UP001150062">
    <property type="component" value="Unassembled WGS sequence"/>
</dbReference>
<evidence type="ECO:0000256" key="3">
    <source>
        <dbReference type="ARBA" id="ARBA00046343"/>
    </source>
</evidence>
<evidence type="ECO:0000313" key="6">
    <source>
        <dbReference type="EMBL" id="KAJ6239237.1"/>
    </source>
</evidence>
<gene>
    <name evidence="5" type="ORF">M0812_23102</name>
    <name evidence="6" type="ORF">M0813_25449</name>
</gene>
<evidence type="ECO:0000313" key="8">
    <source>
        <dbReference type="Proteomes" id="UP001150062"/>
    </source>
</evidence>
<keyword evidence="2" id="KW-0677">Repeat</keyword>
<proteinExistence type="inferred from homology"/>
<keyword evidence="1 4" id="KW-0853">WD repeat</keyword>
<dbReference type="SMART" id="SM00320">
    <property type="entry name" value="WD40"/>
    <property type="match status" value="6"/>
</dbReference>
<dbReference type="PANTHER" id="PTHR22839">
    <property type="entry name" value="THO COMPLEX SUBUNIT 3 THO3"/>
    <property type="match status" value="1"/>
</dbReference>
<accession>A0AAV7YN22</accession>
<comment type="caution">
    <text evidence="5">The sequence shown here is derived from an EMBL/GenBank/DDBJ whole genome shotgun (WGS) entry which is preliminary data.</text>
</comment>
<evidence type="ECO:0000313" key="7">
    <source>
        <dbReference type="Proteomes" id="UP001146793"/>
    </source>
</evidence>
<dbReference type="InterPro" id="IPR015943">
    <property type="entry name" value="WD40/YVTN_repeat-like_dom_sf"/>
</dbReference>
<dbReference type="EMBL" id="JANTQA010000051">
    <property type="protein sequence ID" value="KAJ3430102.1"/>
    <property type="molecule type" value="Genomic_DNA"/>
</dbReference>
<evidence type="ECO:0000256" key="4">
    <source>
        <dbReference type="PROSITE-ProRule" id="PRU00221"/>
    </source>
</evidence>
<organism evidence="5 7">
    <name type="scientific">Anaeramoeba flamelloides</name>
    <dbReference type="NCBI Taxonomy" id="1746091"/>
    <lineage>
        <taxon>Eukaryota</taxon>
        <taxon>Metamonada</taxon>
        <taxon>Anaeramoebidae</taxon>
        <taxon>Anaeramoeba</taxon>
    </lineage>
</organism>
<dbReference type="InterPro" id="IPR036322">
    <property type="entry name" value="WD40_repeat_dom_sf"/>
</dbReference>
<dbReference type="EMBL" id="JAOAOG010000229">
    <property type="protein sequence ID" value="KAJ6239237.1"/>
    <property type="molecule type" value="Genomic_DNA"/>
</dbReference>
<dbReference type="SUPFAM" id="SSF50978">
    <property type="entry name" value="WD40 repeat-like"/>
    <property type="match status" value="1"/>
</dbReference>
<dbReference type="PROSITE" id="PS00678">
    <property type="entry name" value="WD_REPEATS_1"/>
    <property type="match status" value="1"/>
</dbReference>
<reference evidence="6" key="1">
    <citation type="submission" date="2022-08" db="EMBL/GenBank/DDBJ databases">
        <title>Novel sulfate-reducing endosymbionts in the free-living metamonad Anaeramoeba.</title>
        <authorList>
            <person name="Jerlstrom-Hultqvist J."/>
            <person name="Cepicka I."/>
            <person name="Gallot-Lavallee L."/>
            <person name="Salas-Leiva D."/>
            <person name="Curtis B.A."/>
            <person name="Zahonova K."/>
            <person name="Pipaliya S."/>
            <person name="Dacks J."/>
            <person name="Roger A.J."/>
        </authorList>
    </citation>
    <scope>NUCLEOTIDE SEQUENCE</scope>
    <source>
        <strain evidence="6">Schooner1</strain>
    </source>
</reference>
<dbReference type="AlphaFoldDB" id="A0AAV7YN22"/>
<comment type="similarity">
    <text evidence="3">Belongs to the THOC3 family.</text>
</comment>
<name>A0AAV7YN22_9EUKA</name>
<dbReference type="Proteomes" id="UP001146793">
    <property type="component" value="Unassembled WGS sequence"/>
</dbReference>
<feature type="repeat" description="WD" evidence="4">
    <location>
        <begin position="53"/>
        <end position="95"/>
    </location>
</feature>